<keyword evidence="7 13" id="KW-0482">Metalloprotease</keyword>
<dbReference type="Proteomes" id="UP000577707">
    <property type="component" value="Unassembled WGS sequence"/>
</dbReference>
<dbReference type="GO" id="GO:0004222">
    <property type="term" value="F:metalloendopeptidase activity"/>
    <property type="evidence" value="ECO:0007669"/>
    <property type="project" value="InterPro"/>
</dbReference>
<dbReference type="PANTHER" id="PTHR33794:SF1">
    <property type="entry name" value="BACILLOLYSIN"/>
    <property type="match status" value="1"/>
</dbReference>
<dbReference type="Pfam" id="PF07504">
    <property type="entry name" value="FTP"/>
    <property type="match status" value="1"/>
</dbReference>
<dbReference type="SUPFAM" id="SSF55486">
    <property type="entry name" value="Metalloproteases ('zincins'), catalytic domain"/>
    <property type="match status" value="1"/>
</dbReference>
<dbReference type="CDD" id="cd09597">
    <property type="entry name" value="M4_TLP"/>
    <property type="match status" value="1"/>
</dbReference>
<keyword evidence="14" id="KW-1185">Reference proteome</keyword>
<keyword evidence="3" id="KW-0479">Metal-binding</keyword>
<dbReference type="PRINTS" id="PR00730">
    <property type="entry name" value="THERMOLYSIN"/>
</dbReference>
<proteinExistence type="inferred from homology"/>
<feature type="active site" description="Proton donor" evidence="8">
    <location>
        <position position="534"/>
    </location>
</feature>
<sequence length="948" mass="98709">MQSSSRSARKGVKRRSSAVGQGAAALIVATGLVGTAVSAAQAAPLPAAEAPGSAVAGSETETPALVTGLNEQAEGSGAAAAARGHLASKPGRYHIDNPSKNLVPVGTESDGAKETVRLQQKYQGVPVLGGEYLVRMEKKDGKRVVTGTSGKYFTELDLDSVTPTVSEEVAIERAIAAVAGQPGGLLRKDSIKTAKSFAGKVNGLTVLPQGKGLLTRHVTVTGVGSDGMPVKQEVYVDANAGFPVLQYSSIKTTVGTSGTATGTAGEATETGEAPGTTATTTPGAAIGSGVRYNGETVELNLYKTGTKPYQMIDYSKRAADSPFQGQMIKTYDANGADARFASGVWPSQATIGASETAAFGQEFTDSGMIDAHWAAGEVYDYFKSNFNRAGLDGTDEFINSIVGVTANGQPFPNAFWDGQKMVYGKGGGDYRTFSADADVVGHEMSHGVIEHTANLVYVGQSGAMNEAIADYFGNAIDLATNGMAMDDPDAGLLGEDLCITAAPRDCALRDLNDGATTYDDFIGVTYRGDNGGVHLNSTIFSGALWDIREELGSELGDQIVYRALSAYMTPLDDFMAGRAAVVAAAQELGATKAQVAVIEAAFDAHGIETGWEDQLGVDSDLLIADNNIANTGVGAGGGKYAVSRTNQDGAEPYSVWLGNTSGKGQPELVSGNNGSYNVYADTDGKTVAWAEYTGSQIVMRARPVAGGLTKSVYFSHAGPVSSVAVDGDLMVRTVTDYTTGTLHVAWANMKTGESGLVDPGNPYVTTALPSVKNGKIAYAKMWSEADGYRLGVEVFDTVAGTKTLMPMDNANVKGIGQTAVTDTGVVWIEDNDITDAGQAAVRKASFDGSNPVTLTPEAGDGALMAYTLTASDDAVTVTNLPFATSWANETLPRQYQVALDGKKGAQRMSCSRGEQIYAAADEGSRVLWFDGTTSHTNLVKRDRPAGRC</sequence>
<dbReference type="AlphaFoldDB" id="A0A7W5A6X1"/>
<dbReference type="Pfam" id="PF02868">
    <property type="entry name" value="Peptidase_M4_C"/>
    <property type="match status" value="1"/>
</dbReference>
<evidence type="ECO:0000256" key="9">
    <source>
        <dbReference type="SAM" id="MobiDB-lite"/>
    </source>
</evidence>
<dbReference type="EMBL" id="JACHXG010000007">
    <property type="protein sequence ID" value="MBB3090529.1"/>
    <property type="molecule type" value="Genomic_DNA"/>
</dbReference>
<evidence type="ECO:0000259" key="12">
    <source>
        <dbReference type="Pfam" id="PF07504"/>
    </source>
</evidence>
<dbReference type="Gene3D" id="3.10.450.490">
    <property type="match status" value="1"/>
</dbReference>
<feature type="region of interest" description="Disordered" evidence="9">
    <location>
        <begin position="256"/>
        <end position="284"/>
    </location>
</feature>
<dbReference type="RefSeq" id="WP_183547468.1">
    <property type="nucleotide sequence ID" value="NZ_BMQT01000005.1"/>
</dbReference>
<dbReference type="InterPro" id="IPR023612">
    <property type="entry name" value="Peptidase_M4"/>
</dbReference>
<feature type="active site" evidence="8">
    <location>
        <position position="443"/>
    </location>
</feature>
<dbReference type="GO" id="GO:0046872">
    <property type="term" value="F:metal ion binding"/>
    <property type="evidence" value="ECO:0007669"/>
    <property type="project" value="UniProtKB-KW"/>
</dbReference>
<evidence type="ECO:0000256" key="7">
    <source>
        <dbReference type="ARBA" id="ARBA00023049"/>
    </source>
</evidence>
<dbReference type="InterPro" id="IPR013856">
    <property type="entry name" value="Peptidase_M4_domain"/>
</dbReference>
<evidence type="ECO:0000256" key="2">
    <source>
        <dbReference type="ARBA" id="ARBA00022670"/>
    </source>
</evidence>
<dbReference type="InterPro" id="IPR050728">
    <property type="entry name" value="Zinc_Metalloprotease_M4"/>
</dbReference>
<dbReference type="GO" id="GO:0006508">
    <property type="term" value="P:proteolysis"/>
    <property type="evidence" value="ECO:0007669"/>
    <property type="project" value="UniProtKB-KW"/>
</dbReference>
<keyword evidence="5" id="KW-0378">Hydrolase</keyword>
<evidence type="ECO:0000256" key="8">
    <source>
        <dbReference type="PIRSR" id="PIRSR623612-1"/>
    </source>
</evidence>
<organism evidence="13 14">
    <name type="scientific">Nocardioides albus</name>
    <dbReference type="NCBI Taxonomy" id="1841"/>
    <lineage>
        <taxon>Bacteria</taxon>
        <taxon>Bacillati</taxon>
        <taxon>Actinomycetota</taxon>
        <taxon>Actinomycetes</taxon>
        <taxon>Propionibacteriales</taxon>
        <taxon>Nocardioidaceae</taxon>
        <taxon>Nocardioides</taxon>
    </lineage>
</organism>
<keyword evidence="4" id="KW-0732">Signal</keyword>
<evidence type="ECO:0000259" key="11">
    <source>
        <dbReference type="Pfam" id="PF02868"/>
    </source>
</evidence>
<keyword evidence="2 13" id="KW-0645">Protease</keyword>
<evidence type="ECO:0000256" key="6">
    <source>
        <dbReference type="ARBA" id="ARBA00022833"/>
    </source>
</evidence>
<evidence type="ECO:0000256" key="3">
    <source>
        <dbReference type="ARBA" id="ARBA00022723"/>
    </source>
</evidence>
<dbReference type="InterPro" id="IPR027268">
    <property type="entry name" value="Peptidase_M4/M1_CTD_sf"/>
</dbReference>
<evidence type="ECO:0000259" key="10">
    <source>
        <dbReference type="Pfam" id="PF01447"/>
    </source>
</evidence>
<dbReference type="SUPFAM" id="SSF69304">
    <property type="entry name" value="Tricorn protease N-terminal domain"/>
    <property type="match status" value="1"/>
</dbReference>
<dbReference type="InterPro" id="IPR001570">
    <property type="entry name" value="Peptidase_M4_C_domain"/>
</dbReference>
<dbReference type="InterPro" id="IPR011096">
    <property type="entry name" value="FTP_domain"/>
</dbReference>
<feature type="domain" description="Peptidase M4 C-terminal" evidence="11">
    <location>
        <begin position="453"/>
        <end position="607"/>
    </location>
</feature>
<feature type="domain" description="FTP" evidence="12">
    <location>
        <begin position="113"/>
        <end position="135"/>
    </location>
</feature>
<evidence type="ECO:0000256" key="5">
    <source>
        <dbReference type="ARBA" id="ARBA00022801"/>
    </source>
</evidence>
<protein>
    <submittedName>
        <fullName evidence="13">Zn-dependent metalloprotease</fullName>
    </submittedName>
</protein>
<evidence type="ECO:0000313" key="14">
    <source>
        <dbReference type="Proteomes" id="UP000577707"/>
    </source>
</evidence>
<feature type="domain" description="Peptidase M4" evidence="10">
    <location>
        <begin position="287"/>
        <end position="450"/>
    </location>
</feature>
<reference evidence="13 14" key="1">
    <citation type="submission" date="2020-08" db="EMBL/GenBank/DDBJ databases">
        <title>Genomic Encyclopedia of Type Strains, Phase III (KMG-III): the genomes of soil and plant-associated and newly described type strains.</title>
        <authorList>
            <person name="Whitman W."/>
        </authorList>
    </citation>
    <scope>NUCLEOTIDE SEQUENCE [LARGE SCALE GENOMIC DNA]</scope>
    <source>
        <strain evidence="13 14">CECT 3302</strain>
    </source>
</reference>
<evidence type="ECO:0000313" key="13">
    <source>
        <dbReference type="EMBL" id="MBB3090529.1"/>
    </source>
</evidence>
<dbReference type="Gene3D" id="3.10.170.10">
    <property type="match status" value="1"/>
</dbReference>
<evidence type="ECO:0000256" key="1">
    <source>
        <dbReference type="ARBA" id="ARBA00009388"/>
    </source>
</evidence>
<keyword evidence="6" id="KW-0862">Zinc</keyword>
<name>A0A7W5A6X1_9ACTN</name>
<dbReference type="Gene3D" id="1.10.390.10">
    <property type="entry name" value="Neutral Protease Domain 2"/>
    <property type="match status" value="1"/>
</dbReference>
<comment type="caution">
    <text evidence="13">The sequence shown here is derived from an EMBL/GenBank/DDBJ whole genome shotgun (WGS) entry which is preliminary data.</text>
</comment>
<comment type="similarity">
    <text evidence="1">Belongs to the peptidase M4 family.</text>
</comment>
<accession>A0A7W5A6X1</accession>
<dbReference type="Pfam" id="PF01447">
    <property type="entry name" value="Peptidase_M4"/>
    <property type="match status" value="1"/>
</dbReference>
<dbReference type="PANTHER" id="PTHR33794">
    <property type="entry name" value="BACILLOLYSIN"/>
    <property type="match status" value="1"/>
</dbReference>
<evidence type="ECO:0000256" key="4">
    <source>
        <dbReference type="ARBA" id="ARBA00022729"/>
    </source>
</evidence>
<gene>
    <name evidence="13" type="ORF">FHS12_003487</name>
</gene>